<proteinExistence type="inferred from homology"/>
<keyword evidence="3" id="KW-0274">FAD</keyword>
<keyword evidence="8" id="KW-1185">Reference proteome</keyword>
<gene>
    <name evidence="7" type="primary">lhgO</name>
    <name evidence="7" type="ORF">GCM10023216_06170</name>
</gene>
<reference evidence="8" key="1">
    <citation type="journal article" date="2019" name="Int. J. Syst. Evol. Microbiol.">
        <title>The Global Catalogue of Microorganisms (GCM) 10K type strain sequencing project: providing services to taxonomists for standard genome sequencing and annotation.</title>
        <authorList>
            <consortium name="The Broad Institute Genomics Platform"/>
            <consortium name="The Broad Institute Genome Sequencing Center for Infectious Disease"/>
            <person name="Wu L."/>
            <person name="Ma J."/>
        </authorList>
    </citation>
    <scope>NUCLEOTIDE SEQUENCE [LARGE SCALE GENOMIC DNA]</scope>
    <source>
        <strain evidence="8">JCM 18063</strain>
    </source>
</reference>
<keyword evidence="4" id="KW-0560">Oxidoreductase</keyword>
<name>A0ABP8Y5V5_9MICO</name>
<dbReference type="Gene3D" id="3.30.9.10">
    <property type="entry name" value="D-Amino Acid Oxidase, subunit A, domain 2"/>
    <property type="match status" value="1"/>
</dbReference>
<dbReference type="InterPro" id="IPR036188">
    <property type="entry name" value="FAD/NAD-bd_sf"/>
</dbReference>
<evidence type="ECO:0000256" key="4">
    <source>
        <dbReference type="ARBA" id="ARBA00023002"/>
    </source>
</evidence>
<dbReference type="NCBIfam" id="NF008726">
    <property type="entry name" value="PRK11728.1"/>
    <property type="match status" value="1"/>
</dbReference>
<keyword evidence="2" id="KW-0285">Flavoprotein</keyword>
<evidence type="ECO:0000256" key="3">
    <source>
        <dbReference type="ARBA" id="ARBA00022827"/>
    </source>
</evidence>
<feature type="domain" description="FAD dependent oxidoreductase" evidence="6">
    <location>
        <begin position="3"/>
        <end position="397"/>
    </location>
</feature>
<dbReference type="Gene3D" id="3.50.50.60">
    <property type="entry name" value="FAD/NAD(P)-binding domain"/>
    <property type="match status" value="1"/>
</dbReference>
<dbReference type="PANTHER" id="PTHR43104">
    <property type="entry name" value="L-2-HYDROXYGLUTARATE DEHYDROGENASE, MITOCHONDRIAL"/>
    <property type="match status" value="1"/>
</dbReference>
<sequence>MRRIAVVGAGIIGLAVAARLAARGDDVVVLEKEQGIARHQTGRNSGVIHSGLYYAPGSLKARLGTAGAASMTRFAQERGIDVRTTGKLVVATDASELPALAELERRGTANGVPLRRVAATELSRIEPHVRGVGALHVASTGIVDYPAVCRALADDVAQHGGEVRCGVRVVGARPSSGGGMAIDVESAGTGNNRAEEIVVDALVACAGLYADRFAETCGLAPDVRIVPFRGEYFDLVGDAAHVVTNPVYPVPDPRFPFLGVHLTPTLHGSVHAGPNAVLALAREGYRWRDVVPGDVFDSLSWPGLWALGAHHVVPGAREVVRSLSRRAFVRSLQRLAPMIERQHLVPAPSGVRAQALERDGRLVDDFRILTGPRQVHVLNAPSPAATASLEIARTVVQRLDEA</sequence>
<dbReference type="PANTHER" id="PTHR43104:SF2">
    <property type="entry name" value="L-2-HYDROXYGLUTARATE DEHYDROGENASE, MITOCHONDRIAL"/>
    <property type="match status" value="1"/>
</dbReference>
<dbReference type="Proteomes" id="UP001500956">
    <property type="component" value="Unassembled WGS sequence"/>
</dbReference>
<evidence type="ECO:0000256" key="2">
    <source>
        <dbReference type="ARBA" id="ARBA00022630"/>
    </source>
</evidence>
<evidence type="ECO:0000256" key="1">
    <source>
        <dbReference type="ARBA" id="ARBA00001974"/>
    </source>
</evidence>
<evidence type="ECO:0000259" key="6">
    <source>
        <dbReference type="Pfam" id="PF01266"/>
    </source>
</evidence>
<dbReference type="RefSeq" id="WP_343037362.1">
    <property type="nucleotide sequence ID" value="NZ_BAABID010000004.1"/>
</dbReference>
<accession>A0ABP8Y5V5</accession>
<dbReference type="PRINTS" id="PR00411">
    <property type="entry name" value="PNDRDTASEI"/>
</dbReference>
<evidence type="ECO:0000313" key="8">
    <source>
        <dbReference type="Proteomes" id="UP001500956"/>
    </source>
</evidence>
<dbReference type="SUPFAM" id="SSF51905">
    <property type="entry name" value="FAD/NAD(P)-binding domain"/>
    <property type="match status" value="1"/>
</dbReference>
<protein>
    <submittedName>
        <fullName evidence="7">L-2-hydroxyglutarate oxidase</fullName>
    </submittedName>
</protein>
<comment type="similarity">
    <text evidence="5">Belongs to the L2HGDH family.</text>
</comment>
<dbReference type="EMBL" id="BAABID010000004">
    <property type="protein sequence ID" value="GAA4720111.1"/>
    <property type="molecule type" value="Genomic_DNA"/>
</dbReference>
<organism evidence="7 8">
    <name type="scientific">Isoptericola chiayiensis</name>
    <dbReference type="NCBI Taxonomy" id="579446"/>
    <lineage>
        <taxon>Bacteria</taxon>
        <taxon>Bacillati</taxon>
        <taxon>Actinomycetota</taxon>
        <taxon>Actinomycetes</taxon>
        <taxon>Micrococcales</taxon>
        <taxon>Promicromonosporaceae</taxon>
        <taxon>Isoptericola</taxon>
    </lineage>
</organism>
<dbReference type="InterPro" id="IPR006076">
    <property type="entry name" value="FAD-dep_OxRdtase"/>
</dbReference>
<evidence type="ECO:0000256" key="5">
    <source>
        <dbReference type="ARBA" id="ARBA00037941"/>
    </source>
</evidence>
<evidence type="ECO:0000313" key="7">
    <source>
        <dbReference type="EMBL" id="GAA4720111.1"/>
    </source>
</evidence>
<dbReference type="Pfam" id="PF01266">
    <property type="entry name" value="DAO"/>
    <property type="match status" value="1"/>
</dbReference>
<comment type="cofactor">
    <cofactor evidence="1">
        <name>FAD</name>
        <dbReference type="ChEBI" id="CHEBI:57692"/>
    </cofactor>
</comment>
<comment type="caution">
    <text evidence="7">The sequence shown here is derived from an EMBL/GenBank/DDBJ whole genome shotgun (WGS) entry which is preliminary data.</text>
</comment>